<comment type="caution">
    <text evidence="1">The sequence shown here is derived from an EMBL/GenBank/DDBJ whole genome shotgun (WGS) entry which is preliminary data.</text>
</comment>
<name>A0A2A4YM14_UNCAE</name>
<dbReference type="Proteomes" id="UP000217838">
    <property type="component" value="Unassembled WGS sequence"/>
</dbReference>
<organism evidence="1 2">
    <name type="scientific">Aerophobetes bacterium</name>
    <dbReference type="NCBI Taxonomy" id="2030807"/>
    <lineage>
        <taxon>Bacteria</taxon>
        <taxon>Candidatus Aerophobota</taxon>
    </lineage>
</organism>
<dbReference type="AlphaFoldDB" id="A0A2A4YM14"/>
<evidence type="ECO:0000313" key="1">
    <source>
        <dbReference type="EMBL" id="PCI95902.1"/>
    </source>
</evidence>
<proteinExistence type="predicted"/>
<sequence>MSDQVTWHTFPLRPPENRAYSPTKDVSLKTSRYHKHMDYAVLHIRDKFLGSPNTARIQRYTDKALSRFGAKLITSRGPCMPTRRCKKMPSHPVHITVYDPKKIRDIIGFLFSKNRMSAATRSNIEPALKELEKSVAYAVKISDIVTQAQKDIITSFAEDFSETIIEESPDKEMARKSYCHCR</sequence>
<accession>A0A2A4YM14</accession>
<reference evidence="2" key="1">
    <citation type="submission" date="2017-08" db="EMBL/GenBank/DDBJ databases">
        <title>A dynamic microbial community with high functional redundancy inhabits the cold, oxic subseafloor aquifer.</title>
        <authorList>
            <person name="Tully B.J."/>
            <person name="Wheat C.G."/>
            <person name="Glazer B.T."/>
            <person name="Huber J.A."/>
        </authorList>
    </citation>
    <scope>NUCLEOTIDE SEQUENCE [LARGE SCALE GENOMIC DNA]</scope>
</reference>
<evidence type="ECO:0000313" key="2">
    <source>
        <dbReference type="Proteomes" id="UP000217838"/>
    </source>
</evidence>
<gene>
    <name evidence="1" type="ORF">COB11_00855</name>
</gene>
<protein>
    <submittedName>
        <fullName evidence="1">Uncharacterized protein</fullName>
    </submittedName>
</protein>
<dbReference type="EMBL" id="NVUU01000006">
    <property type="protein sequence ID" value="PCI95902.1"/>
    <property type="molecule type" value="Genomic_DNA"/>
</dbReference>